<dbReference type="EMBL" id="BKCJ011435406">
    <property type="protein sequence ID" value="GFD33431.1"/>
    <property type="molecule type" value="Genomic_DNA"/>
</dbReference>
<dbReference type="InterPro" id="IPR008250">
    <property type="entry name" value="ATPase_P-typ_transduc_dom_A_sf"/>
</dbReference>
<dbReference type="AlphaFoldDB" id="A0A699VJQ4"/>
<proteinExistence type="predicted"/>
<feature type="domain" description="P-type ATPase A" evidence="2">
    <location>
        <begin position="24"/>
        <end position="73"/>
    </location>
</feature>
<evidence type="ECO:0000313" key="3">
    <source>
        <dbReference type="EMBL" id="GFD33431.1"/>
    </source>
</evidence>
<reference evidence="3" key="1">
    <citation type="journal article" date="2019" name="Sci. Rep.">
        <title>Draft genome of Tanacetum cinerariifolium, the natural source of mosquito coil.</title>
        <authorList>
            <person name="Yamashiro T."/>
            <person name="Shiraishi A."/>
            <person name="Satake H."/>
            <person name="Nakayama K."/>
        </authorList>
    </citation>
    <scope>NUCLEOTIDE SEQUENCE</scope>
</reference>
<evidence type="ECO:0000259" key="2">
    <source>
        <dbReference type="Pfam" id="PF00122"/>
    </source>
</evidence>
<sequence length="83" mass="9111">RVRKTSDALAKLTDLAPDTACLVTVGDDGKVISETEINSQLIQKHDILKIFPGSKFPVDGVVIDGHGYVNESFSFLRLLQQQL</sequence>
<organism evidence="3">
    <name type="scientific">Tanacetum cinerariifolium</name>
    <name type="common">Dalmatian daisy</name>
    <name type="synonym">Chrysanthemum cinerariifolium</name>
    <dbReference type="NCBI Taxonomy" id="118510"/>
    <lineage>
        <taxon>Eukaryota</taxon>
        <taxon>Viridiplantae</taxon>
        <taxon>Streptophyta</taxon>
        <taxon>Embryophyta</taxon>
        <taxon>Tracheophyta</taxon>
        <taxon>Spermatophyta</taxon>
        <taxon>Magnoliopsida</taxon>
        <taxon>eudicotyledons</taxon>
        <taxon>Gunneridae</taxon>
        <taxon>Pentapetalae</taxon>
        <taxon>asterids</taxon>
        <taxon>campanulids</taxon>
        <taxon>Asterales</taxon>
        <taxon>Asteraceae</taxon>
        <taxon>Asteroideae</taxon>
        <taxon>Anthemideae</taxon>
        <taxon>Anthemidinae</taxon>
        <taxon>Tanacetum</taxon>
    </lineage>
</organism>
<comment type="caution">
    <text evidence="3">The sequence shown here is derived from an EMBL/GenBank/DDBJ whole genome shotgun (WGS) entry which is preliminary data.</text>
</comment>
<keyword evidence="1" id="KW-0479">Metal-binding</keyword>
<dbReference type="InterPro" id="IPR059000">
    <property type="entry name" value="ATPase_P-type_domA"/>
</dbReference>
<accession>A0A699VJQ4</accession>
<dbReference type="GO" id="GO:0046872">
    <property type="term" value="F:metal ion binding"/>
    <property type="evidence" value="ECO:0007669"/>
    <property type="project" value="UniProtKB-KW"/>
</dbReference>
<protein>
    <submittedName>
        <fullName evidence="3">Copper-transporting ATPase HMA4-like</fullName>
    </submittedName>
</protein>
<dbReference type="PANTHER" id="PTHR46594:SF2">
    <property type="entry name" value="COPPER-TRANSPORTING ATPASE HMA4"/>
    <property type="match status" value="1"/>
</dbReference>
<dbReference type="Gene3D" id="2.70.150.10">
    <property type="entry name" value="Calcium-transporting ATPase, cytoplasmic transduction domain A"/>
    <property type="match status" value="1"/>
</dbReference>
<feature type="non-terminal residue" evidence="3">
    <location>
        <position position="1"/>
    </location>
</feature>
<dbReference type="Pfam" id="PF00122">
    <property type="entry name" value="E1-E2_ATPase"/>
    <property type="match status" value="1"/>
</dbReference>
<dbReference type="SUPFAM" id="SSF81653">
    <property type="entry name" value="Calcium ATPase, transduction domain A"/>
    <property type="match status" value="1"/>
</dbReference>
<dbReference type="PANTHER" id="PTHR46594">
    <property type="entry name" value="P-TYPE CATION-TRANSPORTING ATPASE"/>
    <property type="match status" value="1"/>
</dbReference>
<evidence type="ECO:0000256" key="1">
    <source>
        <dbReference type="ARBA" id="ARBA00022723"/>
    </source>
</evidence>
<gene>
    <name evidence="3" type="ORF">Tci_905400</name>
</gene>
<name>A0A699VJQ4_TANCI</name>